<keyword evidence="7" id="KW-1185">Reference proteome</keyword>
<dbReference type="PANTHER" id="PTHR46910:SF3">
    <property type="entry name" value="HALOTOLERANCE PROTEIN 9-RELATED"/>
    <property type="match status" value="1"/>
</dbReference>
<dbReference type="Gene3D" id="4.10.240.10">
    <property type="entry name" value="Zn(2)-C6 fungal-type DNA-binding domain"/>
    <property type="match status" value="1"/>
</dbReference>
<keyword evidence="3" id="KW-0238">DNA-binding</keyword>
<evidence type="ECO:0000256" key="2">
    <source>
        <dbReference type="ARBA" id="ARBA00022723"/>
    </source>
</evidence>
<feature type="region of interest" description="Disordered" evidence="5">
    <location>
        <begin position="29"/>
        <end position="62"/>
    </location>
</feature>
<dbReference type="EMBL" id="JAGMUV010000014">
    <property type="protein sequence ID" value="KAH7133958.1"/>
    <property type="molecule type" value="Genomic_DNA"/>
</dbReference>
<protein>
    <recommendedName>
        <fullName evidence="8">Zn(2)-C6 fungal-type domain-containing protein</fullName>
    </recommendedName>
</protein>
<evidence type="ECO:0000256" key="4">
    <source>
        <dbReference type="ARBA" id="ARBA00023242"/>
    </source>
</evidence>
<comment type="subcellular location">
    <subcellularLocation>
        <location evidence="1">Nucleus</location>
    </subcellularLocation>
</comment>
<keyword evidence="4" id="KW-0539">Nucleus</keyword>
<feature type="compositionally biased region" description="Polar residues" evidence="5">
    <location>
        <begin position="31"/>
        <end position="56"/>
    </location>
</feature>
<evidence type="ECO:0000313" key="7">
    <source>
        <dbReference type="Proteomes" id="UP000738349"/>
    </source>
</evidence>
<dbReference type="GO" id="GO:0003677">
    <property type="term" value="F:DNA binding"/>
    <property type="evidence" value="ECO:0007669"/>
    <property type="project" value="UniProtKB-KW"/>
</dbReference>
<feature type="compositionally biased region" description="Polar residues" evidence="5">
    <location>
        <begin position="414"/>
        <end position="423"/>
    </location>
</feature>
<dbReference type="PANTHER" id="PTHR46910">
    <property type="entry name" value="TRANSCRIPTION FACTOR PDR1"/>
    <property type="match status" value="1"/>
</dbReference>
<feature type="region of interest" description="Disordered" evidence="5">
    <location>
        <begin position="414"/>
        <end position="434"/>
    </location>
</feature>
<dbReference type="Proteomes" id="UP000738349">
    <property type="component" value="Unassembled WGS sequence"/>
</dbReference>
<name>A0A9P9EAK5_9HYPO</name>
<dbReference type="AlphaFoldDB" id="A0A9P9EAK5"/>
<gene>
    <name evidence="6" type="ORF">EDB81DRAFT_88895</name>
</gene>
<dbReference type="InterPro" id="IPR050987">
    <property type="entry name" value="AtrR-like"/>
</dbReference>
<keyword evidence="2" id="KW-0479">Metal-binding</keyword>
<dbReference type="GO" id="GO:0008270">
    <property type="term" value="F:zinc ion binding"/>
    <property type="evidence" value="ECO:0007669"/>
    <property type="project" value="InterPro"/>
</dbReference>
<feature type="region of interest" description="Disordered" evidence="5">
    <location>
        <begin position="88"/>
        <end position="132"/>
    </location>
</feature>
<dbReference type="GO" id="GO:0000981">
    <property type="term" value="F:DNA-binding transcription factor activity, RNA polymerase II-specific"/>
    <property type="evidence" value="ECO:0007669"/>
    <property type="project" value="InterPro"/>
</dbReference>
<sequence length="896" mass="99025">MPKILVEMRRQNRSCDQCRKAKRACDLAPLQDTQGKGSSAGDGNNASFTKSHQGNLAGNDADRHSPCSYCRRTGKQCTLHWARNRLRYNPAGGKPTANGLNGPGSVAKPQSLHPQAARPHSTEAPDTYLRPGVGLPNVSHAPMFPPCPNPRGPVETSFAIGLSIRNSIIDPMPMDTMSIDSVVCTNLQPGGHVTVPSPQLTPFLPLMNGGSLITDPVTQMPHPQPRLSTTDEDDSDGMPVFRDQPSGSHSNQSSASGEDSSKNGGFCPSFGPGCHGSSSISPFSTAHVMNMNTNKKIISSNLISIYHNAFELTLSCCLSQEACPYQFNAISQPATNGITWLASRFEDVTLVKQYNPEVRKTGVYYRISKLDRVAQANNLIRLSKTEDRAVSKALYLAIMAFAVQWAKKSQNLNDRTSRTTSSIERPERGGAETLSDEFDRTLQKSLWASAKRALQDCADIECFRIACAEWIMGLAQKPMEDDDFPFDDLGNSFGPTTTVSGRKGYLESHIKSIIAADGPPWFIERAARKVHTIKFRYDSIKASLSDELKDPSNFESTATAKSISDEDMGTFNLLYWMTIMIDTISSALNNRPVVLSDTDCHHDPAYLGHPDVEQFGIEYHPHDLQWWGKFFDPKGDDSTLRWPCSYETAIRVIVAATPVKVVLFRLVSQLQNSIRSKHRGELIETIISNCMAIYQHWNANYSAFFQDMIEQYVIVPMQLRIWFIHVVVYFHCATLILADLLELVDSKGLGLEYSSQVRLNIGVVKFIRRDSSTIVSDLAKASEYPAATDVPGMSPAVVKRAILPEPWTMILIRAFTKAAILLLNEAEEAVWHDPASRESPLVRNLVARCDSCIKSLHYLGRKSDMARAISSVLFSSLRLHLVPSPVTVAEPSILAM</sequence>
<evidence type="ECO:0000256" key="1">
    <source>
        <dbReference type="ARBA" id="ARBA00004123"/>
    </source>
</evidence>
<evidence type="ECO:0000256" key="3">
    <source>
        <dbReference type="ARBA" id="ARBA00023125"/>
    </source>
</evidence>
<feature type="region of interest" description="Disordered" evidence="5">
    <location>
        <begin position="211"/>
        <end position="262"/>
    </location>
</feature>
<organism evidence="6 7">
    <name type="scientific">Dactylonectria macrodidyma</name>
    <dbReference type="NCBI Taxonomy" id="307937"/>
    <lineage>
        <taxon>Eukaryota</taxon>
        <taxon>Fungi</taxon>
        <taxon>Dikarya</taxon>
        <taxon>Ascomycota</taxon>
        <taxon>Pezizomycotina</taxon>
        <taxon>Sordariomycetes</taxon>
        <taxon>Hypocreomycetidae</taxon>
        <taxon>Hypocreales</taxon>
        <taxon>Nectriaceae</taxon>
        <taxon>Dactylonectria</taxon>
    </lineage>
</organism>
<evidence type="ECO:0008006" key="8">
    <source>
        <dbReference type="Google" id="ProtNLM"/>
    </source>
</evidence>
<dbReference type="GO" id="GO:0005634">
    <property type="term" value="C:nucleus"/>
    <property type="evidence" value="ECO:0007669"/>
    <property type="project" value="UniProtKB-SubCell"/>
</dbReference>
<dbReference type="InterPro" id="IPR036864">
    <property type="entry name" value="Zn2-C6_fun-type_DNA-bd_sf"/>
</dbReference>
<comment type="caution">
    <text evidence="6">The sequence shown here is derived from an EMBL/GenBank/DDBJ whole genome shotgun (WGS) entry which is preliminary data.</text>
</comment>
<accession>A0A9P9EAK5</accession>
<proteinExistence type="predicted"/>
<evidence type="ECO:0000313" key="6">
    <source>
        <dbReference type="EMBL" id="KAH7133958.1"/>
    </source>
</evidence>
<feature type="compositionally biased region" description="Low complexity" evidence="5">
    <location>
        <begin position="246"/>
        <end position="256"/>
    </location>
</feature>
<reference evidence="6" key="1">
    <citation type="journal article" date="2021" name="Nat. Commun.">
        <title>Genetic determinants of endophytism in the Arabidopsis root mycobiome.</title>
        <authorList>
            <person name="Mesny F."/>
            <person name="Miyauchi S."/>
            <person name="Thiergart T."/>
            <person name="Pickel B."/>
            <person name="Atanasova L."/>
            <person name="Karlsson M."/>
            <person name="Huettel B."/>
            <person name="Barry K.W."/>
            <person name="Haridas S."/>
            <person name="Chen C."/>
            <person name="Bauer D."/>
            <person name="Andreopoulos W."/>
            <person name="Pangilinan J."/>
            <person name="LaButti K."/>
            <person name="Riley R."/>
            <person name="Lipzen A."/>
            <person name="Clum A."/>
            <person name="Drula E."/>
            <person name="Henrissat B."/>
            <person name="Kohler A."/>
            <person name="Grigoriev I.V."/>
            <person name="Martin F.M."/>
            <person name="Hacquard S."/>
        </authorList>
    </citation>
    <scope>NUCLEOTIDE SEQUENCE</scope>
    <source>
        <strain evidence="6">MPI-CAGE-AT-0147</strain>
    </source>
</reference>
<dbReference type="OrthoDB" id="5958943at2759"/>
<dbReference type="CDD" id="cd12148">
    <property type="entry name" value="fungal_TF_MHR"/>
    <property type="match status" value="1"/>
</dbReference>
<evidence type="ECO:0000256" key="5">
    <source>
        <dbReference type="SAM" id="MobiDB-lite"/>
    </source>
</evidence>